<sequence>MPNRRVNRTARVSFFLKVEKLLNDMLSINFFGNPCCPLPKRYLLEPYPSDEDRQILNLTLISIIVSFTHEKHSWKTEAV</sequence>
<dbReference type="STRING" id="651182.TOL2_C20190"/>
<dbReference type="KEGG" id="dto:TOL2_C20190"/>
<dbReference type="Proteomes" id="UP000007347">
    <property type="component" value="Chromosome"/>
</dbReference>
<evidence type="ECO:0000313" key="1">
    <source>
        <dbReference type="EMBL" id="CCK80180.1"/>
    </source>
</evidence>
<keyword evidence="2" id="KW-1185">Reference proteome</keyword>
<dbReference type="EMBL" id="FO203503">
    <property type="protein sequence ID" value="CCK80180.1"/>
    <property type="molecule type" value="Genomic_DNA"/>
</dbReference>
<organism evidence="1 2">
    <name type="scientific">Desulfobacula toluolica (strain DSM 7467 / Tol2)</name>
    <dbReference type="NCBI Taxonomy" id="651182"/>
    <lineage>
        <taxon>Bacteria</taxon>
        <taxon>Pseudomonadati</taxon>
        <taxon>Thermodesulfobacteriota</taxon>
        <taxon>Desulfobacteria</taxon>
        <taxon>Desulfobacterales</taxon>
        <taxon>Desulfobacteraceae</taxon>
        <taxon>Desulfobacula</taxon>
    </lineage>
</organism>
<evidence type="ECO:0000313" key="2">
    <source>
        <dbReference type="Proteomes" id="UP000007347"/>
    </source>
</evidence>
<dbReference type="HOGENOM" id="CLU_2600397_0_0_7"/>
<reference evidence="1 2" key="1">
    <citation type="journal article" date="2013" name="Environ. Microbiol.">
        <title>Complete genome, catabolic sub-proteomes and key-metabolites of Desulfobacula toluolica Tol2, a marine, aromatic compound-degrading, sulfate-reducing bacterium.</title>
        <authorList>
            <person name="Wohlbrand L."/>
            <person name="Jacob J.H."/>
            <person name="Kube M."/>
            <person name="Mussmann M."/>
            <person name="Jarling R."/>
            <person name="Beck A."/>
            <person name="Amann R."/>
            <person name="Wilkes H."/>
            <person name="Reinhardt R."/>
            <person name="Rabus R."/>
        </authorList>
    </citation>
    <scope>NUCLEOTIDE SEQUENCE [LARGE SCALE GENOMIC DNA]</scope>
    <source>
        <strain evidence="2">DSM 7467 / Tol2</strain>
    </source>
</reference>
<gene>
    <name evidence="1" type="ordered locus">TOL2_C20190</name>
</gene>
<protein>
    <submittedName>
        <fullName evidence="1">Uncharacterized protein</fullName>
    </submittedName>
</protein>
<dbReference type="AlphaFoldDB" id="K0NGU3"/>
<name>K0NGU3_DESTT</name>
<proteinExistence type="predicted"/>
<accession>K0NGU3</accession>